<feature type="active site" evidence="8">
    <location>
        <position position="105"/>
    </location>
</feature>
<feature type="site" description="Interacts with free ubiquitin" evidence="9">
    <location>
        <position position="253"/>
    </location>
</feature>
<dbReference type="GO" id="GO:0005634">
    <property type="term" value="C:nucleus"/>
    <property type="evidence" value="ECO:0007669"/>
    <property type="project" value="TreeGrafter"/>
</dbReference>
<dbReference type="EC" id="3.4.19.12" evidence="7"/>
<dbReference type="Gene3D" id="1.20.1300.20">
    <property type="entry name" value="Peptidase C65 Otubain, subdomain 2"/>
    <property type="match status" value="1"/>
</dbReference>
<dbReference type="EMBL" id="JBBCAQ010000022">
    <property type="protein sequence ID" value="KAK7591183.1"/>
    <property type="molecule type" value="Genomic_DNA"/>
</dbReference>
<dbReference type="Pfam" id="PF10275">
    <property type="entry name" value="Peptidase_C65"/>
    <property type="match status" value="1"/>
</dbReference>
<dbReference type="Gene3D" id="3.30.200.60">
    <property type="entry name" value="Peptidase C65 Otubain, subdomain 1"/>
    <property type="match status" value="1"/>
</dbReference>
<dbReference type="SUPFAM" id="SSF54001">
    <property type="entry name" value="Cysteine proteinases"/>
    <property type="match status" value="1"/>
</dbReference>
<keyword evidence="3 7" id="KW-0645">Protease</keyword>
<dbReference type="GO" id="GO:0043130">
    <property type="term" value="F:ubiquitin binding"/>
    <property type="evidence" value="ECO:0007669"/>
    <property type="project" value="UniProtKB-UniRule"/>
</dbReference>
<dbReference type="CDD" id="cd22763">
    <property type="entry name" value="OTUB1"/>
    <property type="match status" value="1"/>
</dbReference>
<evidence type="ECO:0000256" key="1">
    <source>
        <dbReference type="ARBA" id="ARBA00000707"/>
    </source>
</evidence>
<evidence type="ECO:0000256" key="9">
    <source>
        <dbReference type="PIRSR" id="PIRSR013503-2"/>
    </source>
</evidence>
<name>A0AAN9Y5Y5_9HEMI</name>
<proteinExistence type="inferred from homology"/>
<evidence type="ECO:0000256" key="2">
    <source>
        <dbReference type="ARBA" id="ARBA00006579"/>
    </source>
</evidence>
<evidence type="ECO:0000313" key="11">
    <source>
        <dbReference type="EMBL" id="KAK7591183.1"/>
    </source>
</evidence>
<protein>
    <recommendedName>
        <fullName evidence="7">Ubiquitin thioesterase</fullName>
        <ecNumber evidence="7">3.4.19.12</ecNumber>
    </recommendedName>
</protein>
<keyword evidence="6 7" id="KW-0788">Thiol protease</keyword>
<dbReference type="PIRSF" id="PIRSF013503">
    <property type="entry name" value="Ubiquitin_thioesterase_Otubain"/>
    <property type="match status" value="1"/>
</dbReference>
<dbReference type="FunFam" id="1.20.1300.20:FF:000001">
    <property type="entry name" value="Ubiquitin thioesterase OTUB1"/>
    <property type="match status" value="1"/>
</dbReference>
<dbReference type="InterPro" id="IPR003323">
    <property type="entry name" value="OTU_dom"/>
</dbReference>
<keyword evidence="5 7" id="KW-0378">Hydrolase</keyword>
<comment type="similarity">
    <text evidence="2 7">Belongs to the peptidase C65 family.</text>
</comment>
<evidence type="ECO:0000256" key="4">
    <source>
        <dbReference type="ARBA" id="ARBA00022786"/>
    </source>
</evidence>
<dbReference type="AlphaFoldDB" id="A0AAN9Y5Y5"/>
<dbReference type="PROSITE" id="PS50802">
    <property type="entry name" value="OTU"/>
    <property type="match status" value="1"/>
</dbReference>
<sequence>MEDKEAVPVPVQSDFNPAAFVAGYNREPIYFDEKFVYLVTDINQDELIMQRRREIEKEIWESTSLISEKEDLGSLEAEYITDEVYQSKVKDLLRKYNYIRRTRPDGNCFYRAFAFAYFERLLSHQREYEDFKEIIMKNKTNLMTSGFSTVTLEDFHETFMEVVEILSKGVSAQEELYRVFNDQSYSDYVVVYLRLITSSQLKLNADFYQNFIEGDRTIVEFCHQEVEPMYKESDHIHIIALSSALDVGIRVRYMDRGQSTEAIAHDFPEGSHVRVHLLYRPGHYDILYPIDAD</sequence>
<feature type="active site" description="Nucleophile" evidence="8">
    <location>
        <position position="108"/>
    </location>
</feature>
<keyword evidence="12" id="KW-1185">Reference proteome</keyword>
<dbReference type="InterPro" id="IPR019400">
    <property type="entry name" value="Peptidase_C65_otubain"/>
</dbReference>
<evidence type="ECO:0000256" key="6">
    <source>
        <dbReference type="ARBA" id="ARBA00022807"/>
    </source>
</evidence>
<feature type="site" description="Interacts with free ubiquitin" evidence="9">
    <location>
        <position position="239"/>
    </location>
</feature>
<dbReference type="InterPro" id="IPR042467">
    <property type="entry name" value="Peptidase_C65_otubain_sub2"/>
</dbReference>
<keyword evidence="4 7" id="KW-0833">Ubl conjugation pathway</keyword>
<gene>
    <name evidence="11" type="ORF">V9T40_002796</name>
</gene>
<feature type="site" description="Interacts with free ubiquitin" evidence="9">
    <location>
        <position position="255"/>
    </location>
</feature>
<organism evidence="11 12">
    <name type="scientific">Parthenolecanium corni</name>
    <dbReference type="NCBI Taxonomy" id="536013"/>
    <lineage>
        <taxon>Eukaryota</taxon>
        <taxon>Metazoa</taxon>
        <taxon>Ecdysozoa</taxon>
        <taxon>Arthropoda</taxon>
        <taxon>Hexapoda</taxon>
        <taxon>Insecta</taxon>
        <taxon>Pterygota</taxon>
        <taxon>Neoptera</taxon>
        <taxon>Paraneoptera</taxon>
        <taxon>Hemiptera</taxon>
        <taxon>Sternorrhyncha</taxon>
        <taxon>Coccoidea</taxon>
        <taxon>Coccidae</taxon>
        <taxon>Parthenolecanium</taxon>
    </lineage>
</organism>
<comment type="caution">
    <text evidence="11">The sequence shown here is derived from an EMBL/GenBank/DDBJ whole genome shotgun (WGS) entry which is preliminary data.</text>
</comment>
<feature type="active site" evidence="8">
    <location>
        <position position="283"/>
    </location>
</feature>
<evidence type="ECO:0000256" key="8">
    <source>
        <dbReference type="PIRSR" id="PIRSR013503-1"/>
    </source>
</evidence>
<dbReference type="PANTHER" id="PTHR12931:SF15">
    <property type="entry name" value="UBIQUITIN THIOESTERASE OTUBAIN-LIKE"/>
    <property type="match status" value="1"/>
</dbReference>
<evidence type="ECO:0000313" key="12">
    <source>
        <dbReference type="Proteomes" id="UP001367676"/>
    </source>
</evidence>
<reference evidence="11 12" key="1">
    <citation type="submission" date="2024-03" db="EMBL/GenBank/DDBJ databases">
        <title>Adaptation during the transition from Ophiocordyceps entomopathogen to insect associate is accompanied by gene loss and intensified selection.</title>
        <authorList>
            <person name="Ward C.M."/>
            <person name="Onetto C.A."/>
            <person name="Borneman A.R."/>
        </authorList>
    </citation>
    <scope>NUCLEOTIDE SEQUENCE [LARGE SCALE GENOMIC DNA]</scope>
    <source>
        <strain evidence="11">AWRI1</strain>
        <tissue evidence="11">Single Adult Female</tissue>
    </source>
</reference>
<evidence type="ECO:0000256" key="3">
    <source>
        <dbReference type="ARBA" id="ARBA00022670"/>
    </source>
</evidence>
<dbReference type="InterPro" id="IPR016615">
    <property type="entry name" value="Otubain"/>
</dbReference>
<dbReference type="InterPro" id="IPR042468">
    <property type="entry name" value="Peptidase_C65_otubain_sub1"/>
</dbReference>
<evidence type="ECO:0000259" key="10">
    <source>
        <dbReference type="PROSITE" id="PS50802"/>
    </source>
</evidence>
<dbReference type="InterPro" id="IPR038765">
    <property type="entry name" value="Papain-like_cys_pep_sf"/>
</dbReference>
<feature type="domain" description="OTU" evidence="10">
    <location>
        <begin position="97"/>
        <end position="290"/>
    </location>
</feature>
<dbReference type="GO" id="GO:0006508">
    <property type="term" value="P:proteolysis"/>
    <property type="evidence" value="ECO:0007669"/>
    <property type="project" value="UniProtKB-KW"/>
</dbReference>
<feature type="site" description="Interacts with free ubiquitin" evidence="9">
    <location>
        <position position="279"/>
    </location>
</feature>
<dbReference type="PANTHER" id="PTHR12931">
    <property type="entry name" value="UBIQUITIN THIOLESTERASE PROTEIN OTUB"/>
    <property type="match status" value="1"/>
</dbReference>
<accession>A0AAN9Y5Y5</accession>
<evidence type="ECO:0000256" key="7">
    <source>
        <dbReference type="PIRNR" id="PIRNR013503"/>
    </source>
</evidence>
<dbReference type="Proteomes" id="UP001367676">
    <property type="component" value="Unassembled WGS sequence"/>
</dbReference>
<dbReference type="GO" id="GO:0071108">
    <property type="term" value="P:protein K48-linked deubiquitination"/>
    <property type="evidence" value="ECO:0007669"/>
    <property type="project" value="TreeGrafter"/>
</dbReference>
<comment type="catalytic activity">
    <reaction evidence="1 7">
        <text>Thiol-dependent hydrolysis of ester, thioester, amide, peptide and isopeptide bonds formed by the C-terminal Gly of ubiquitin (a 76-residue protein attached to proteins as an intracellular targeting signal).</text>
        <dbReference type="EC" id="3.4.19.12"/>
    </reaction>
</comment>
<feature type="site" description="Interacts with free ubiquitin" evidence="9">
    <location>
        <position position="284"/>
    </location>
</feature>
<evidence type="ECO:0000256" key="5">
    <source>
        <dbReference type="ARBA" id="ARBA00022801"/>
    </source>
</evidence>
<dbReference type="GO" id="GO:0004843">
    <property type="term" value="F:cysteine-type deubiquitinase activity"/>
    <property type="evidence" value="ECO:0007669"/>
    <property type="project" value="UniProtKB-UniRule"/>
</dbReference>